<feature type="compositionally biased region" description="Polar residues" evidence="1">
    <location>
        <begin position="18"/>
        <end position="30"/>
    </location>
</feature>
<dbReference type="RefSeq" id="WP_068681220.1">
    <property type="nucleotide sequence ID" value="NZ_LYPA01000043.1"/>
</dbReference>
<evidence type="ECO:0008006" key="4">
    <source>
        <dbReference type="Google" id="ProtNLM"/>
    </source>
</evidence>
<gene>
    <name evidence="2" type="ORF">A7K91_16630</name>
</gene>
<dbReference type="InterPro" id="IPR023214">
    <property type="entry name" value="HAD_sf"/>
</dbReference>
<protein>
    <recommendedName>
        <fullName evidence="4">Haloacid dehalogenase</fullName>
    </recommendedName>
</protein>
<keyword evidence="3" id="KW-1185">Reference proteome</keyword>
<reference evidence="2 3" key="1">
    <citation type="submission" date="2016-05" db="EMBL/GenBank/DDBJ databases">
        <title>Paenibacillus oryzae. sp. nov., isolated from the rice root.</title>
        <authorList>
            <person name="Zhang J."/>
            <person name="Zhang X."/>
        </authorList>
    </citation>
    <scope>NUCLEOTIDE SEQUENCE [LARGE SCALE GENOMIC DNA]</scope>
    <source>
        <strain evidence="2 3">1DrF-4</strain>
    </source>
</reference>
<comment type="caution">
    <text evidence="2">The sequence shown here is derived from an EMBL/GenBank/DDBJ whole genome shotgun (WGS) entry which is preliminary data.</text>
</comment>
<dbReference type="InterPro" id="IPR036412">
    <property type="entry name" value="HAD-like_sf"/>
</dbReference>
<dbReference type="Gene3D" id="3.40.50.1000">
    <property type="entry name" value="HAD superfamily/HAD-like"/>
    <property type="match status" value="1"/>
</dbReference>
<accession>A0A1A5YMM1</accession>
<dbReference type="InterPro" id="IPR006439">
    <property type="entry name" value="HAD-SF_hydro_IA"/>
</dbReference>
<dbReference type="PANTHER" id="PTHR43611:SF3">
    <property type="entry name" value="FLAVIN MONONUCLEOTIDE HYDROLASE 1, CHLOROPLATIC"/>
    <property type="match status" value="1"/>
</dbReference>
<dbReference type="AlphaFoldDB" id="A0A1A5YMM1"/>
<sequence>MNAQRFHHTNIVPPLLPRQSSGSRPKLNESSTKPQLVLDIGGVLATNLTPRFWELLSDAIHVDQQQLYADYKREIGPGLWRGTFSEAQFWDWLDRKAVPIGGKTAAADLKTPFIGAARYRMLLKECLMPLPALSLLPQWRSRADIHILSNHVQSWVLPLLEPYRTCLGHVVISSAVGYEKPQPELFRTAAKLLPAGTPVLFVDDSPSNLAQAWQAGWHVLLADENGLWTDTVKEWLEDAAACPESLNQQ</sequence>
<feature type="region of interest" description="Disordered" evidence="1">
    <location>
        <begin position="1"/>
        <end position="30"/>
    </location>
</feature>
<evidence type="ECO:0000313" key="2">
    <source>
        <dbReference type="EMBL" id="OBR66859.1"/>
    </source>
</evidence>
<dbReference type="Pfam" id="PF00702">
    <property type="entry name" value="Hydrolase"/>
    <property type="match status" value="1"/>
</dbReference>
<dbReference type="PANTHER" id="PTHR43611">
    <property type="entry name" value="ALPHA-D-GLUCOSE 1-PHOSPHATE PHOSPHATASE"/>
    <property type="match status" value="1"/>
</dbReference>
<dbReference type="EMBL" id="LYPA01000043">
    <property type="protein sequence ID" value="OBR66859.1"/>
    <property type="molecule type" value="Genomic_DNA"/>
</dbReference>
<name>A0A1A5YMM1_9BACL</name>
<evidence type="ECO:0000313" key="3">
    <source>
        <dbReference type="Proteomes" id="UP000092024"/>
    </source>
</evidence>
<proteinExistence type="predicted"/>
<dbReference type="NCBIfam" id="TIGR01509">
    <property type="entry name" value="HAD-SF-IA-v3"/>
    <property type="match status" value="1"/>
</dbReference>
<dbReference type="STRING" id="1844972.A7K91_16630"/>
<dbReference type="Proteomes" id="UP000092024">
    <property type="component" value="Unassembled WGS sequence"/>
</dbReference>
<dbReference type="SUPFAM" id="SSF56784">
    <property type="entry name" value="HAD-like"/>
    <property type="match status" value="1"/>
</dbReference>
<evidence type="ECO:0000256" key="1">
    <source>
        <dbReference type="SAM" id="MobiDB-lite"/>
    </source>
</evidence>
<organism evidence="2 3">
    <name type="scientific">Paenibacillus oryzae</name>
    <dbReference type="NCBI Taxonomy" id="1844972"/>
    <lineage>
        <taxon>Bacteria</taxon>
        <taxon>Bacillati</taxon>
        <taxon>Bacillota</taxon>
        <taxon>Bacilli</taxon>
        <taxon>Bacillales</taxon>
        <taxon>Paenibacillaceae</taxon>
        <taxon>Paenibacillus</taxon>
    </lineage>
</organism>